<evidence type="ECO:0000256" key="1">
    <source>
        <dbReference type="SAM" id="MobiDB-lite"/>
    </source>
</evidence>
<comment type="caution">
    <text evidence="2">The sequence shown here is derived from an EMBL/GenBank/DDBJ whole genome shotgun (WGS) entry which is preliminary data.</text>
</comment>
<feature type="compositionally biased region" description="Basic and acidic residues" evidence="1">
    <location>
        <begin position="18"/>
        <end position="38"/>
    </location>
</feature>
<dbReference type="AntiFam" id="ANF00095">
    <property type="entry name" value="Shadow ORF (opposite ABC transporters)"/>
</dbReference>
<gene>
    <name evidence="2" type="ORF">SDC9_26421</name>
</gene>
<dbReference type="EMBL" id="VSSQ01000138">
    <property type="protein sequence ID" value="MPL80520.1"/>
    <property type="molecule type" value="Genomic_DNA"/>
</dbReference>
<name>A0A644UNF3_9ZZZZ</name>
<feature type="compositionally biased region" description="Basic and acidic residues" evidence="1">
    <location>
        <begin position="1"/>
        <end position="10"/>
    </location>
</feature>
<reference evidence="2" key="1">
    <citation type="submission" date="2019-08" db="EMBL/GenBank/DDBJ databases">
        <authorList>
            <person name="Kucharzyk K."/>
            <person name="Murdoch R.W."/>
            <person name="Higgins S."/>
            <person name="Loffler F."/>
        </authorList>
    </citation>
    <scope>NUCLEOTIDE SEQUENCE</scope>
</reference>
<evidence type="ECO:0000313" key="2">
    <source>
        <dbReference type="EMBL" id="MPL80520.1"/>
    </source>
</evidence>
<protein>
    <submittedName>
        <fullName evidence="2">Uncharacterized protein</fullName>
    </submittedName>
</protein>
<sequence length="746" mass="82556">MARGKAERQLRPHRHRGIRVEQRRDLLARRQRDHDQQRRALIDRLRHPPGHRVLGQIRAQLLGPDHQLHLPRDALGPMRPQPPRGGLDHDCLTLAAKHGALDHVGMTDEPRHHARGGPLVDLLRRAALRDHALFHHHDAVRHHQRLALVMGDVDRGDADALLQVADEEAHVVAQRGVEIGERLVEEQHRRLDHQRAGQRDALLLPARQFPREAPLVARKPHHLEHLGDAGGALCGCDLAHLEPEGEVFRHRHVREERVGLEHHAEVAMLGGDIGHLPRAEQQPAAVDRLEARDAAQRRRLATARRPEQRDELALPDLEIDVFQNVQIAIELVDPVEGQGRHLDALCAWDRAPERRPVPVVPGSADLAVPAVGHRGGEIDIAVPVEADDLAHLRPVDRQPRGQRRVEHRVLVGRRGVERLRHIGLHVLVDEIVDIGVCLVLHRAGLDDVEALLEGKHALLRRDDRDRGALVLQHHDLGPVDRRDDHVAAHQPGRDLARPRRLGERHQFLDLLEGGVEIGVARAEELAGEPQEELRAGVADLVKTDALLELGVLPKVGPGGRRVLHHVGAIGEPDRRDDRAQTIVARVHQPVVQLRGIGQLGHVERLEEAFGAQHGGDVLVAHEDGIGRLIAAGTDLRDEILAKTDVELGRNAGGLGQARHQGLFPELGPGATVGRHHEGGVGEGPRAEGGSTRACSESRQELTSFEFHCCLPVRPVVAGRLVLLVNRFVPALKEAYTFRGTGQYFDI</sequence>
<organism evidence="2">
    <name type="scientific">bioreactor metagenome</name>
    <dbReference type="NCBI Taxonomy" id="1076179"/>
    <lineage>
        <taxon>unclassified sequences</taxon>
        <taxon>metagenomes</taxon>
        <taxon>ecological metagenomes</taxon>
    </lineage>
</organism>
<feature type="region of interest" description="Disordered" evidence="1">
    <location>
        <begin position="1"/>
        <end position="38"/>
    </location>
</feature>
<feature type="region of interest" description="Disordered" evidence="1">
    <location>
        <begin position="674"/>
        <end position="694"/>
    </location>
</feature>
<proteinExistence type="predicted"/>
<accession>A0A644UNF3</accession>
<dbReference type="AlphaFoldDB" id="A0A644UNF3"/>
<dbReference type="AntiFam" id="ANF00142">
    <property type="entry name" value="Shadow ORF (opposite yadG)"/>
</dbReference>